<reference evidence="5" key="2">
    <citation type="submission" date="2019-10" db="EMBL/GenBank/DDBJ databases">
        <authorList>
            <consortium name="NCBI Genome Project"/>
        </authorList>
    </citation>
    <scope>NUCLEOTIDE SEQUENCE</scope>
    <source>
        <strain evidence="5">NI907</strain>
    </source>
</reference>
<dbReference type="GO" id="GO:0044550">
    <property type="term" value="P:secondary metabolite biosynthetic process"/>
    <property type="evidence" value="ECO:0007669"/>
    <property type="project" value="TreeGrafter"/>
</dbReference>
<dbReference type="PROSITE" id="PS51257">
    <property type="entry name" value="PROKAR_LIPOPROTEIN"/>
    <property type="match status" value="1"/>
</dbReference>
<organism evidence="4 5">
    <name type="scientific">Pyricularia grisea</name>
    <name type="common">Crabgrass-specific blast fungus</name>
    <name type="synonym">Magnaporthe grisea</name>
    <dbReference type="NCBI Taxonomy" id="148305"/>
    <lineage>
        <taxon>Eukaryota</taxon>
        <taxon>Fungi</taxon>
        <taxon>Dikarya</taxon>
        <taxon>Ascomycota</taxon>
        <taxon>Pezizomycotina</taxon>
        <taxon>Sordariomycetes</taxon>
        <taxon>Sordariomycetidae</taxon>
        <taxon>Magnaporthales</taxon>
        <taxon>Pyriculariaceae</taxon>
        <taxon>Pyricularia</taxon>
    </lineage>
</organism>
<protein>
    <recommendedName>
        <fullName evidence="3">Ketosynthase family 3 (KS3) domain-containing protein</fullName>
    </recommendedName>
</protein>
<dbReference type="GO" id="GO:0004312">
    <property type="term" value="F:fatty acid synthase activity"/>
    <property type="evidence" value="ECO:0007669"/>
    <property type="project" value="TreeGrafter"/>
</dbReference>
<dbReference type="SUPFAM" id="SSF53901">
    <property type="entry name" value="Thiolase-like"/>
    <property type="match status" value="1"/>
</dbReference>
<keyword evidence="1" id="KW-0596">Phosphopantetheine</keyword>
<dbReference type="RefSeq" id="XP_030986731.1">
    <property type="nucleotide sequence ID" value="XM_031122669.1"/>
</dbReference>
<sequence>MDSLMDRYGSSIGITGLSCKFPKDYQNPQLFWDSICSGKSSWSNIPASRWKGSGFWSAIKKRNATISKSGHFITQDISRFDVSFFGISLNEATAMDPQHRLMTEVAYEAVESAGMSLERLQGSKTGGNAVPRSRRNAAVYGYRLAQNKPGEPN</sequence>
<dbReference type="InterPro" id="IPR050091">
    <property type="entry name" value="PKS_NRPS_Biosynth_Enz"/>
</dbReference>
<evidence type="ECO:0000313" key="4">
    <source>
        <dbReference type="Proteomes" id="UP000515153"/>
    </source>
</evidence>
<dbReference type="InterPro" id="IPR014030">
    <property type="entry name" value="Ketoacyl_synth_N"/>
</dbReference>
<dbReference type="Gene3D" id="3.40.47.10">
    <property type="match status" value="1"/>
</dbReference>
<evidence type="ECO:0000256" key="2">
    <source>
        <dbReference type="ARBA" id="ARBA00022553"/>
    </source>
</evidence>
<accession>A0A6P8BI56</accession>
<dbReference type="PANTHER" id="PTHR43775:SF37">
    <property type="entry name" value="SI:DKEY-61P9.11"/>
    <property type="match status" value="1"/>
</dbReference>
<dbReference type="PROSITE" id="PS52004">
    <property type="entry name" value="KS3_2"/>
    <property type="match status" value="1"/>
</dbReference>
<reference evidence="5" key="1">
    <citation type="journal article" date="2019" name="Mol. Biol. Evol.">
        <title>Blast fungal genomes show frequent chromosomal changes, gene gains and losses, and effector gene turnover.</title>
        <authorList>
            <person name="Gomez Luciano L.B."/>
            <person name="Jason Tsai I."/>
            <person name="Chuma I."/>
            <person name="Tosa Y."/>
            <person name="Chen Y.H."/>
            <person name="Li J.Y."/>
            <person name="Li M.Y."/>
            <person name="Jade Lu M.Y."/>
            <person name="Nakayashiki H."/>
            <person name="Li W.H."/>
        </authorList>
    </citation>
    <scope>NUCLEOTIDE SEQUENCE</scope>
    <source>
        <strain evidence="5">NI907</strain>
    </source>
</reference>
<reference evidence="5" key="3">
    <citation type="submission" date="2025-08" db="UniProtKB">
        <authorList>
            <consortium name="RefSeq"/>
        </authorList>
    </citation>
    <scope>IDENTIFICATION</scope>
    <source>
        <strain evidence="5">NI907</strain>
    </source>
</reference>
<dbReference type="GeneID" id="41957580"/>
<dbReference type="PANTHER" id="PTHR43775">
    <property type="entry name" value="FATTY ACID SYNTHASE"/>
    <property type="match status" value="1"/>
</dbReference>
<evidence type="ECO:0000256" key="1">
    <source>
        <dbReference type="ARBA" id="ARBA00022450"/>
    </source>
</evidence>
<dbReference type="Pfam" id="PF00109">
    <property type="entry name" value="ketoacyl-synt"/>
    <property type="match status" value="1"/>
</dbReference>
<keyword evidence="4" id="KW-1185">Reference proteome</keyword>
<dbReference type="InterPro" id="IPR020841">
    <property type="entry name" value="PKS_Beta-ketoAc_synthase_dom"/>
</dbReference>
<proteinExistence type="predicted"/>
<gene>
    <name evidence="5" type="ORF">PgNI_02607</name>
</gene>
<keyword evidence="2" id="KW-0597">Phosphoprotein</keyword>
<dbReference type="Proteomes" id="UP000515153">
    <property type="component" value="Unplaced"/>
</dbReference>
<evidence type="ECO:0000313" key="5">
    <source>
        <dbReference type="RefSeq" id="XP_030986731.1"/>
    </source>
</evidence>
<feature type="domain" description="Ketosynthase family 3 (KS3)" evidence="3">
    <location>
        <begin position="9"/>
        <end position="153"/>
    </location>
</feature>
<dbReference type="KEGG" id="pgri:PgNI_02607"/>
<evidence type="ECO:0000259" key="3">
    <source>
        <dbReference type="PROSITE" id="PS52004"/>
    </source>
</evidence>
<dbReference type="InterPro" id="IPR016039">
    <property type="entry name" value="Thiolase-like"/>
</dbReference>
<dbReference type="GO" id="GO:0006633">
    <property type="term" value="P:fatty acid biosynthetic process"/>
    <property type="evidence" value="ECO:0007669"/>
    <property type="project" value="TreeGrafter"/>
</dbReference>
<dbReference type="SMART" id="SM00825">
    <property type="entry name" value="PKS_KS"/>
    <property type="match status" value="1"/>
</dbReference>
<name>A0A6P8BI56_PYRGI</name>
<dbReference type="AlphaFoldDB" id="A0A6P8BI56"/>